<dbReference type="Pfam" id="PF00172">
    <property type="entry name" value="Zn_clus"/>
    <property type="match status" value="1"/>
</dbReference>
<evidence type="ECO:0000259" key="9">
    <source>
        <dbReference type="PROSITE" id="PS51387"/>
    </source>
</evidence>
<dbReference type="CDD" id="cd00067">
    <property type="entry name" value="GAL4"/>
    <property type="match status" value="1"/>
</dbReference>
<dbReference type="InterPro" id="IPR036864">
    <property type="entry name" value="Zn2-C6_fun-type_DNA-bd_sf"/>
</dbReference>
<dbReference type="Gene3D" id="3.30.43.10">
    <property type="entry name" value="Uridine Diphospho-n-acetylenolpyruvylglucosamine Reductase, domain 2"/>
    <property type="match status" value="1"/>
</dbReference>
<feature type="compositionally biased region" description="Polar residues" evidence="7">
    <location>
        <begin position="495"/>
        <end position="514"/>
    </location>
</feature>
<name>A0ABR1HF90_9HYPO</name>
<accession>A0ABR1HF90</accession>
<dbReference type="Gene3D" id="3.30.465.10">
    <property type="match status" value="1"/>
</dbReference>
<feature type="compositionally biased region" description="Low complexity" evidence="7">
    <location>
        <begin position="134"/>
        <end position="153"/>
    </location>
</feature>
<dbReference type="SUPFAM" id="SSF57701">
    <property type="entry name" value="Zn2/Cys6 DNA-binding domain"/>
    <property type="match status" value="1"/>
</dbReference>
<dbReference type="PANTHER" id="PTHR42973:SF39">
    <property type="entry name" value="FAD-BINDING PCMH-TYPE DOMAIN-CONTAINING PROTEIN"/>
    <property type="match status" value="1"/>
</dbReference>
<protein>
    <recommendedName>
        <fullName evidence="12">FAD-binding PCMH-type domain-containing protein</fullName>
    </recommendedName>
</protein>
<evidence type="ECO:0000256" key="6">
    <source>
        <dbReference type="ARBA" id="ARBA00023242"/>
    </source>
</evidence>
<evidence type="ECO:0000259" key="8">
    <source>
        <dbReference type="PROSITE" id="PS50048"/>
    </source>
</evidence>
<dbReference type="Pfam" id="PF11951">
    <property type="entry name" value="Fungal_trans_2"/>
    <property type="match status" value="1"/>
</dbReference>
<dbReference type="Gene3D" id="3.40.462.20">
    <property type="match status" value="1"/>
</dbReference>
<evidence type="ECO:0008006" key="12">
    <source>
        <dbReference type="Google" id="ProtNLM"/>
    </source>
</evidence>
<keyword evidence="11" id="KW-1185">Reference proteome</keyword>
<proteinExistence type="inferred from homology"/>
<evidence type="ECO:0000256" key="4">
    <source>
        <dbReference type="ARBA" id="ARBA00022827"/>
    </source>
</evidence>
<dbReference type="EMBL" id="JAZAVK010000144">
    <property type="protein sequence ID" value="KAK7419811.1"/>
    <property type="molecule type" value="Genomic_DNA"/>
</dbReference>
<organism evidence="10 11">
    <name type="scientific">Neonectria magnoliae</name>
    <dbReference type="NCBI Taxonomy" id="2732573"/>
    <lineage>
        <taxon>Eukaryota</taxon>
        <taxon>Fungi</taxon>
        <taxon>Dikarya</taxon>
        <taxon>Ascomycota</taxon>
        <taxon>Pezizomycotina</taxon>
        <taxon>Sordariomycetes</taxon>
        <taxon>Hypocreomycetidae</taxon>
        <taxon>Hypocreales</taxon>
        <taxon>Nectriaceae</taxon>
        <taxon>Neonectria</taxon>
    </lineage>
</organism>
<dbReference type="Proteomes" id="UP001498421">
    <property type="component" value="Unassembled WGS sequence"/>
</dbReference>
<reference evidence="10 11" key="1">
    <citation type="journal article" date="2025" name="Microbiol. Resour. Announc.">
        <title>Draft genome sequences for Neonectria magnoliae and Neonectria punicea, canker pathogens of Liriodendron tulipifera and Acer saccharum in West Virginia.</title>
        <authorList>
            <person name="Petronek H.M."/>
            <person name="Kasson M.T."/>
            <person name="Metheny A.M."/>
            <person name="Stauder C.M."/>
            <person name="Lovett B."/>
            <person name="Lynch S.C."/>
            <person name="Garnas J.R."/>
            <person name="Kasson L.R."/>
            <person name="Stajich J.E."/>
        </authorList>
    </citation>
    <scope>NUCLEOTIDE SEQUENCE [LARGE SCALE GENOMIC DNA]</scope>
    <source>
        <strain evidence="10 11">NRRL 64651</strain>
    </source>
</reference>
<sequence length="1102" mass="121061">MPGPEGLQTQAARRRVERQFLSCTECRRRKQKCSQGQPCTNCFRRFPQPICEYKVESSKRSVLLFATIWTPSTLVGPVVNAPNSRHPRSGGTDGPSRIVALTNGPYAHLNPAAVHDAILQVDESSSDAFPAEPPGSATSTTSTTSSENNSGSTYLKKSNPWVPFKVSLDDEEGHPETVLENLRVIFERRLTIANRITEDEWTEDDARGFLTSHHARRPLALPVEGPIEQLRFLPMAPTKMNKELVRIHLQLLCRFKVSVDGNPAPNNAFMKHWVPCCVQDPLLLQIVLFTSACFFSETGHIPKTLAMLHKGKVYQMLNEQLRNAATQTSDTSILGVAQMVIDSWYWGATVDLKAHILGLKQMIAMRGGLNKLGLHGYLSKTVIIHDVVMALAHETEPSIYGFSGFEFTDPIMIPFHTALNTPLISGWPSFAGCANSLQLHPSTAMILDDVRYLLETVLALPEEPTVEELQQVVTTAGLISDRIADMPTDTPARENPNSRNNSAATTPKSTQDGQSPESSRSDKSSPSVELPDLMYRCVRMTAMIYCRAILNRTPTSAICTEMDFLVIWQAVWQVSLPTWKATIGLFVWVMLAIVPSCHKTGPARFIKTLMVAGFMTIGVDNWHIAMDLTRTAFTLQRWLAGGRHSREDGDEKGLSGGESIVDKYGFALPDVLPDAAVVKPTCAEEVSTAVEFAVAAKIPLTVCGGGHSSSGTSSSDGVVIDLSKMRNVVVNPAGMTVTFDGGCLWEDIDVPLERLGFATVGGVVNHTGVGGLILGGGHGYLTPLHGLTIDNLIWAEVVLADGSVVEASEEKDSDLFWAIRGAGAQFGVVTRFTARIHKQGKVWSGALTYTSDKLPELVTVANELHDRYNSEGHCLSLGIGYGPDDTTHVVSAIPCFHGSEENAKDYFSRLLQIEAIADNTAMMSTAQMNTLLNPVFEHGIRRLMGSGNVTMPLDSQALIQTAEMFWDYCDAREGMGKSVIAIEIFSTDKIRSVAQDATAYANRGDYYDAITAFGWEDEALDPDIRQFNRVICEQIRKSNGYCRPCGGESKDPIGRYINLEADSISPQDAYGINYPRLRVLKNKYDPQNVFHKWHGITESKKY</sequence>
<comment type="similarity">
    <text evidence="2">Belongs to the oxygen-dependent FAD-linked oxidoreductase family.</text>
</comment>
<dbReference type="InterPro" id="IPR006094">
    <property type="entry name" value="Oxid_FAD_bind_N"/>
</dbReference>
<keyword evidence="6" id="KW-0539">Nucleus</keyword>
<keyword evidence="5" id="KW-0560">Oxidoreductase</keyword>
<evidence type="ECO:0000256" key="5">
    <source>
        <dbReference type="ARBA" id="ARBA00023002"/>
    </source>
</evidence>
<dbReference type="Pfam" id="PF08031">
    <property type="entry name" value="BBE"/>
    <property type="match status" value="1"/>
</dbReference>
<dbReference type="InterPro" id="IPR001138">
    <property type="entry name" value="Zn2Cys6_DnaBD"/>
</dbReference>
<evidence type="ECO:0000313" key="11">
    <source>
        <dbReference type="Proteomes" id="UP001498421"/>
    </source>
</evidence>
<keyword evidence="4" id="KW-0274">FAD</keyword>
<feature type="region of interest" description="Disordered" evidence="7">
    <location>
        <begin position="485"/>
        <end position="527"/>
    </location>
</feature>
<dbReference type="InterPro" id="IPR021858">
    <property type="entry name" value="Fun_TF"/>
</dbReference>
<keyword evidence="3" id="KW-0285">Flavoprotein</keyword>
<feature type="domain" description="Zn(2)-C6 fungal-type" evidence="8">
    <location>
        <begin position="22"/>
        <end position="53"/>
    </location>
</feature>
<dbReference type="InterPro" id="IPR036318">
    <property type="entry name" value="FAD-bd_PCMH-like_sf"/>
</dbReference>
<dbReference type="PANTHER" id="PTHR42973">
    <property type="entry name" value="BINDING OXIDOREDUCTASE, PUTATIVE (AFU_ORTHOLOGUE AFUA_1G17690)-RELATED"/>
    <property type="match status" value="1"/>
</dbReference>
<dbReference type="InterPro" id="IPR012951">
    <property type="entry name" value="BBE"/>
</dbReference>
<evidence type="ECO:0000256" key="1">
    <source>
        <dbReference type="ARBA" id="ARBA00001974"/>
    </source>
</evidence>
<dbReference type="Pfam" id="PF01565">
    <property type="entry name" value="FAD_binding_4"/>
    <property type="match status" value="1"/>
</dbReference>
<dbReference type="InterPro" id="IPR050416">
    <property type="entry name" value="FAD-linked_Oxidoreductase"/>
</dbReference>
<comment type="caution">
    <text evidence="10">The sequence shown here is derived from an EMBL/GenBank/DDBJ whole genome shotgun (WGS) entry which is preliminary data.</text>
</comment>
<dbReference type="SUPFAM" id="SSF56176">
    <property type="entry name" value="FAD-binding/transporter-associated domain-like"/>
    <property type="match status" value="1"/>
</dbReference>
<comment type="cofactor">
    <cofactor evidence="1">
        <name>FAD</name>
        <dbReference type="ChEBI" id="CHEBI:57692"/>
    </cofactor>
</comment>
<dbReference type="InterPro" id="IPR016166">
    <property type="entry name" value="FAD-bd_PCMH"/>
</dbReference>
<evidence type="ECO:0000256" key="7">
    <source>
        <dbReference type="SAM" id="MobiDB-lite"/>
    </source>
</evidence>
<dbReference type="PROSITE" id="PS51387">
    <property type="entry name" value="FAD_PCMH"/>
    <property type="match status" value="1"/>
</dbReference>
<dbReference type="PROSITE" id="PS50048">
    <property type="entry name" value="ZN2_CY6_FUNGAL_2"/>
    <property type="match status" value="1"/>
</dbReference>
<gene>
    <name evidence="10" type="ORF">QQZ08_010699</name>
</gene>
<feature type="region of interest" description="Disordered" evidence="7">
    <location>
        <begin position="125"/>
        <end position="154"/>
    </location>
</feature>
<evidence type="ECO:0000313" key="10">
    <source>
        <dbReference type="EMBL" id="KAK7419811.1"/>
    </source>
</evidence>
<evidence type="ECO:0000256" key="3">
    <source>
        <dbReference type="ARBA" id="ARBA00022630"/>
    </source>
</evidence>
<dbReference type="InterPro" id="IPR016167">
    <property type="entry name" value="FAD-bd_PCMH_sub1"/>
</dbReference>
<dbReference type="InterPro" id="IPR016169">
    <property type="entry name" value="FAD-bd_PCMH_sub2"/>
</dbReference>
<dbReference type="SMART" id="SM00066">
    <property type="entry name" value="GAL4"/>
    <property type="match status" value="1"/>
</dbReference>
<feature type="domain" description="FAD-binding PCMH-type" evidence="9">
    <location>
        <begin position="670"/>
        <end position="839"/>
    </location>
</feature>
<evidence type="ECO:0000256" key="2">
    <source>
        <dbReference type="ARBA" id="ARBA00005466"/>
    </source>
</evidence>
<dbReference type="Gene3D" id="4.10.240.10">
    <property type="entry name" value="Zn(2)-C6 fungal-type DNA-binding domain"/>
    <property type="match status" value="1"/>
</dbReference>
<dbReference type="PROSITE" id="PS00463">
    <property type="entry name" value="ZN2_CY6_FUNGAL_1"/>
    <property type="match status" value="1"/>
</dbReference>